<dbReference type="SUPFAM" id="SSF116734">
    <property type="entry name" value="DNA methylase specificity domain"/>
    <property type="match status" value="1"/>
</dbReference>
<organism evidence="5 6">
    <name type="scientific">Ruoffia tabacinasalis</name>
    <dbReference type="NCBI Taxonomy" id="87458"/>
    <lineage>
        <taxon>Bacteria</taxon>
        <taxon>Bacillati</taxon>
        <taxon>Bacillota</taxon>
        <taxon>Bacilli</taxon>
        <taxon>Lactobacillales</taxon>
        <taxon>Aerococcaceae</taxon>
        <taxon>Ruoffia</taxon>
    </lineage>
</organism>
<dbReference type="InterPro" id="IPR052021">
    <property type="entry name" value="Type-I_RS_S_subunit"/>
</dbReference>
<dbReference type="PANTHER" id="PTHR30408">
    <property type="entry name" value="TYPE-1 RESTRICTION ENZYME ECOKI SPECIFICITY PROTEIN"/>
    <property type="match status" value="1"/>
</dbReference>
<comment type="caution">
    <text evidence="5">The sequence shown here is derived from an EMBL/GenBank/DDBJ whole genome shotgun (WGS) entry which is preliminary data.</text>
</comment>
<dbReference type="AlphaFoldDB" id="A0A5R9EMS6"/>
<name>A0A5R9EMS6_9LACT</name>
<protein>
    <submittedName>
        <fullName evidence="5">Restriction endonuclease subunit S</fullName>
    </submittedName>
</protein>
<keyword evidence="2" id="KW-0680">Restriction system</keyword>
<dbReference type="GO" id="GO:0004519">
    <property type="term" value="F:endonuclease activity"/>
    <property type="evidence" value="ECO:0007669"/>
    <property type="project" value="UniProtKB-KW"/>
</dbReference>
<dbReference type="Proteomes" id="UP000306420">
    <property type="component" value="Unassembled WGS sequence"/>
</dbReference>
<dbReference type="InterPro" id="IPR044946">
    <property type="entry name" value="Restrct_endonuc_typeI_TRD_sf"/>
</dbReference>
<dbReference type="EMBL" id="VBSP01000007">
    <property type="protein sequence ID" value="TLQ48862.1"/>
    <property type="molecule type" value="Genomic_DNA"/>
</dbReference>
<reference evidence="5 6" key="1">
    <citation type="submission" date="2019-05" db="EMBL/GenBank/DDBJ databases">
        <title>The metagenome of a microbial culture collection derived from dairy environment covers the genomic content of the human microbiome.</title>
        <authorList>
            <person name="Roder T."/>
            <person name="Wuthrich D."/>
            <person name="Sattari Z."/>
            <person name="Von Ah U."/>
            <person name="Bar C."/>
            <person name="Ronchi F."/>
            <person name="Macpherson A.J."/>
            <person name="Ganal-Vonarburg S.C."/>
            <person name="Bruggmann R."/>
            <person name="Vergeres G."/>
        </authorList>
    </citation>
    <scope>NUCLEOTIDE SEQUENCE [LARGE SCALE GENOMIC DNA]</scope>
    <source>
        <strain evidence="5 6">FAM 24227</strain>
    </source>
</reference>
<gene>
    <name evidence="5" type="ORF">FEZ33_03355</name>
</gene>
<evidence type="ECO:0000259" key="4">
    <source>
        <dbReference type="Pfam" id="PF01420"/>
    </source>
</evidence>
<evidence type="ECO:0000313" key="6">
    <source>
        <dbReference type="Proteomes" id="UP000306420"/>
    </source>
</evidence>
<keyword evidence="3" id="KW-0238">DNA-binding</keyword>
<evidence type="ECO:0000313" key="5">
    <source>
        <dbReference type="EMBL" id="TLQ48862.1"/>
    </source>
</evidence>
<evidence type="ECO:0000256" key="1">
    <source>
        <dbReference type="ARBA" id="ARBA00010923"/>
    </source>
</evidence>
<feature type="domain" description="Type I restriction modification DNA specificity" evidence="4">
    <location>
        <begin position="19"/>
        <end position="190"/>
    </location>
</feature>
<evidence type="ECO:0000256" key="3">
    <source>
        <dbReference type="ARBA" id="ARBA00023125"/>
    </source>
</evidence>
<comment type="similarity">
    <text evidence="1">Belongs to the type-I restriction system S methylase family.</text>
</comment>
<keyword evidence="5" id="KW-0378">Hydrolase</keyword>
<dbReference type="InterPro" id="IPR000055">
    <property type="entry name" value="Restrct_endonuc_typeI_TRD"/>
</dbReference>
<keyword evidence="5" id="KW-0540">Nuclease</keyword>
<accession>A0A5R9EMS6</accession>
<keyword evidence="5" id="KW-0255">Endonuclease</keyword>
<sequence length="204" mass="23497">MFPEKTQNIPKLRFKSFSDEWKQRELSTMTKYKNGKGYEDIQAESGELELINLNSISLDGGLKYSGKYVAEAKDTLHKNDIVMILSDIGHGNLLGRVALIPEDNRFVLNQRVARLRPNETVNPEFLFTYINTHQSYFKSQGAGMSQLNLSKSSVENFKNYVPLLLEQQKIGTFFKHLDELTTLQKEKLTEFQKIKKSLLNNLFV</sequence>
<dbReference type="GO" id="GO:0003677">
    <property type="term" value="F:DNA binding"/>
    <property type="evidence" value="ECO:0007669"/>
    <property type="project" value="UniProtKB-KW"/>
</dbReference>
<dbReference type="OrthoDB" id="9795776at2"/>
<evidence type="ECO:0000256" key="2">
    <source>
        <dbReference type="ARBA" id="ARBA00022747"/>
    </source>
</evidence>
<dbReference type="Gene3D" id="3.90.220.20">
    <property type="entry name" value="DNA methylase specificity domains"/>
    <property type="match status" value="1"/>
</dbReference>
<dbReference type="PANTHER" id="PTHR30408:SF12">
    <property type="entry name" value="TYPE I RESTRICTION ENZYME MJAVIII SPECIFICITY SUBUNIT"/>
    <property type="match status" value="1"/>
</dbReference>
<dbReference type="Pfam" id="PF01420">
    <property type="entry name" value="Methylase_S"/>
    <property type="match status" value="1"/>
</dbReference>
<proteinExistence type="inferred from homology"/>
<dbReference type="GO" id="GO:0009307">
    <property type="term" value="P:DNA restriction-modification system"/>
    <property type="evidence" value="ECO:0007669"/>
    <property type="project" value="UniProtKB-KW"/>
</dbReference>